<gene>
    <name evidence="3" type="ORF">MAE02_69740</name>
</gene>
<dbReference type="EMBL" id="BJYU01000392">
    <property type="protein sequence ID" value="GEO19278.1"/>
    <property type="molecule type" value="Genomic_DNA"/>
</dbReference>
<evidence type="ECO:0000313" key="3">
    <source>
        <dbReference type="EMBL" id="GEO19278.1"/>
    </source>
</evidence>
<evidence type="ECO:0000259" key="2">
    <source>
        <dbReference type="Pfam" id="PF05406"/>
    </source>
</evidence>
<feature type="region of interest" description="Disordered" evidence="1">
    <location>
        <begin position="1"/>
        <end position="24"/>
    </location>
</feature>
<feature type="domain" description="WGR" evidence="2">
    <location>
        <begin position="38"/>
        <end position="87"/>
    </location>
</feature>
<comment type="caution">
    <text evidence="3">The sequence shown here is derived from an EMBL/GenBank/DDBJ whole genome shotgun (WGS) entry which is preliminary data.</text>
</comment>
<dbReference type="InterPro" id="IPR036930">
    <property type="entry name" value="WGR_dom_sf"/>
</dbReference>
<dbReference type="CDD" id="cd07996">
    <property type="entry name" value="WGR_MMR_like"/>
    <property type="match status" value="1"/>
</dbReference>
<dbReference type="AlphaFoldDB" id="A0A512C501"/>
<dbReference type="InterPro" id="IPR008893">
    <property type="entry name" value="WGR_domain"/>
</dbReference>
<dbReference type="Pfam" id="PF05406">
    <property type="entry name" value="WGR"/>
    <property type="match status" value="1"/>
</dbReference>
<accession>A0A512C501</accession>
<dbReference type="InterPro" id="IPR049809">
    <property type="entry name" value="YehF/YfeS-like_WGR"/>
</dbReference>
<protein>
    <recommendedName>
        <fullName evidence="2">WGR domain-containing protein</fullName>
    </recommendedName>
</protein>
<organism evidence="3 4">
    <name type="scientific">Microvirga aerophila</name>
    <dbReference type="NCBI Taxonomy" id="670291"/>
    <lineage>
        <taxon>Bacteria</taxon>
        <taxon>Pseudomonadati</taxon>
        <taxon>Pseudomonadota</taxon>
        <taxon>Alphaproteobacteria</taxon>
        <taxon>Hyphomicrobiales</taxon>
        <taxon>Methylobacteriaceae</taxon>
        <taxon>Microvirga</taxon>
    </lineage>
</organism>
<dbReference type="OrthoDB" id="5801306at2"/>
<proteinExistence type="predicted"/>
<reference evidence="3 4" key="1">
    <citation type="submission" date="2019-07" db="EMBL/GenBank/DDBJ databases">
        <title>Whole genome shotgun sequence of Microvirga aerophila NBRC 106136.</title>
        <authorList>
            <person name="Hosoyama A."/>
            <person name="Uohara A."/>
            <person name="Ohji S."/>
            <person name="Ichikawa N."/>
        </authorList>
    </citation>
    <scope>NUCLEOTIDE SEQUENCE [LARGE SCALE GENOMIC DNA]</scope>
    <source>
        <strain evidence="3 4">NBRC 106136</strain>
    </source>
</reference>
<dbReference type="Proteomes" id="UP000321085">
    <property type="component" value="Unassembled WGS sequence"/>
</dbReference>
<name>A0A512C501_9HYPH</name>
<evidence type="ECO:0000313" key="4">
    <source>
        <dbReference type="Proteomes" id="UP000321085"/>
    </source>
</evidence>
<keyword evidence="4" id="KW-1185">Reference proteome</keyword>
<dbReference type="RefSeq" id="WP_114189318.1">
    <property type="nucleotide sequence ID" value="NZ_BJYU01000392.1"/>
</dbReference>
<sequence>MSAGAGINRAPESPSQTGSHAPAGPLQALPRSAFFLVVCLLRDWGRIGTNGKETNGKEIVEIYDNEIKAGEALEAVARVKRRRGYRDL</sequence>
<dbReference type="SUPFAM" id="SSF142921">
    <property type="entry name" value="WGR domain-like"/>
    <property type="match status" value="1"/>
</dbReference>
<evidence type="ECO:0000256" key="1">
    <source>
        <dbReference type="SAM" id="MobiDB-lite"/>
    </source>
</evidence>